<comment type="caution">
    <text evidence="1">The sequence shown here is derived from an EMBL/GenBank/DDBJ whole genome shotgun (WGS) entry which is preliminary data.</text>
</comment>
<proteinExistence type="predicted"/>
<evidence type="ECO:0008006" key="3">
    <source>
        <dbReference type="Google" id="ProtNLM"/>
    </source>
</evidence>
<reference evidence="1" key="1">
    <citation type="journal article" date="2021" name="Genome Biol. Evol.">
        <title>The assembled and annotated genome of the fairy-ring fungus Marasmius oreades.</title>
        <authorList>
            <person name="Hiltunen M."/>
            <person name="Ament-Velasquez S.L."/>
            <person name="Johannesson H."/>
        </authorList>
    </citation>
    <scope>NUCLEOTIDE SEQUENCE</scope>
    <source>
        <strain evidence="1">03SP1</strain>
    </source>
</reference>
<evidence type="ECO:0000313" key="1">
    <source>
        <dbReference type="EMBL" id="KAG7099891.1"/>
    </source>
</evidence>
<organism evidence="1 2">
    <name type="scientific">Marasmius oreades</name>
    <name type="common">fairy-ring Marasmius</name>
    <dbReference type="NCBI Taxonomy" id="181124"/>
    <lineage>
        <taxon>Eukaryota</taxon>
        <taxon>Fungi</taxon>
        <taxon>Dikarya</taxon>
        <taxon>Basidiomycota</taxon>
        <taxon>Agaricomycotina</taxon>
        <taxon>Agaricomycetes</taxon>
        <taxon>Agaricomycetidae</taxon>
        <taxon>Agaricales</taxon>
        <taxon>Marasmiineae</taxon>
        <taxon>Marasmiaceae</taxon>
        <taxon>Marasmius</taxon>
    </lineage>
</organism>
<dbReference type="AlphaFoldDB" id="A0A9P7V3W0"/>
<evidence type="ECO:0000313" key="2">
    <source>
        <dbReference type="Proteomes" id="UP001049176"/>
    </source>
</evidence>
<dbReference type="OrthoDB" id="3353982at2759"/>
<dbReference type="EMBL" id="CM032181">
    <property type="protein sequence ID" value="KAG7099891.1"/>
    <property type="molecule type" value="Genomic_DNA"/>
</dbReference>
<dbReference type="KEGG" id="more:E1B28_001692"/>
<dbReference type="GeneID" id="66070768"/>
<name>A0A9P7V3W0_9AGAR</name>
<accession>A0A9P7V3W0</accession>
<dbReference type="Proteomes" id="UP001049176">
    <property type="component" value="Chromosome 1"/>
</dbReference>
<dbReference type="RefSeq" id="XP_043016361.1">
    <property type="nucleotide sequence ID" value="XM_043147647.1"/>
</dbReference>
<sequence>MSLGTLPPELYSSIISHFPPDHIVRSVLSLTRALPHASIPQHSLFRNIRITDTNRLIQFYHRLRRSSEEENACSSVRTFTLKYWDVDAEVLLNVVHLLPKLDSLTLWIGPLNFAPQHLEELFDISRTKNGARRLICLEKLQNLTLRFKP</sequence>
<gene>
    <name evidence="1" type="ORF">E1B28_001692</name>
</gene>
<keyword evidence="2" id="KW-1185">Reference proteome</keyword>
<protein>
    <recommendedName>
        <fullName evidence="3">F-box domain-containing protein</fullName>
    </recommendedName>
</protein>